<feature type="transmembrane region" description="Helical" evidence="1">
    <location>
        <begin position="136"/>
        <end position="157"/>
    </location>
</feature>
<protein>
    <submittedName>
        <fullName evidence="3">Integral membrane protein</fullName>
    </submittedName>
</protein>
<comment type="caution">
    <text evidence="3">The sequence shown here is derived from an EMBL/GenBank/DDBJ whole genome shotgun (WGS) entry which is preliminary data.</text>
</comment>
<dbReference type="PANTHER" id="PTHR13146:SF6">
    <property type="entry name" value="THH1_TOM1_TOM3 DOMAIN-CONTAINING PROTEIN"/>
    <property type="match status" value="1"/>
</dbReference>
<dbReference type="Proteomes" id="UP000179807">
    <property type="component" value="Unassembled WGS sequence"/>
</dbReference>
<accession>A0A1J4J662</accession>
<dbReference type="AlphaFoldDB" id="A0A1J4J662"/>
<dbReference type="PANTHER" id="PTHR13146">
    <property type="match status" value="1"/>
</dbReference>
<keyword evidence="1" id="KW-1133">Transmembrane helix</keyword>
<dbReference type="RefSeq" id="XP_068346078.1">
    <property type="nucleotide sequence ID" value="XM_068496438.1"/>
</dbReference>
<evidence type="ECO:0000313" key="3">
    <source>
        <dbReference type="EMBL" id="OHS92941.1"/>
    </source>
</evidence>
<proteinExistence type="predicted"/>
<dbReference type="GeneID" id="94831142"/>
<dbReference type="InterPro" id="IPR000620">
    <property type="entry name" value="EamA_dom"/>
</dbReference>
<dbReference type="EMBL" id="MLAK01001448">
    <property type="protein sequence ID" value="OHS92941.1"/>
    <property type="molecule type" value="Genomic_DNA"/>
</dbReference>
<evidence type="ECO:0000259" key="2">
    <source>
        <dbReference type="Pfam" id="PF00892"/>
    </source>
</evidence>
<keyword evidence="4" id="KW-1185">Reference proteome</keyword>
<gene>
    <name evidence="3" type="ORF">TRFO_12117</name>
</gene>
<sequence length="390" mass="43509">MVRPTLIVIPSMLIMGTCYSITQKVLLQQTSTGYNDVQHKFDKPFTQTLLMITAMMLVLIVHKYWDTTGKGPHPPTPWKTRFILAIPSSCDMITTTLNIFGLIYINVSIYQMLRSAYIIFTSILSIIFLKRHIHGYEWFGISMVVAALILVGYAGIYIPPIDGSSTPEEDHPVSQKILGALLVIAAQVFHASQVVLEEYLLNVKFQGTLGALEVTGNEGIMGFFILILIGFPFAFLCPGNDPSPMTKGSLENIWDTMLMVYHNPVLVGIFVIYIIFAGTYNVSAMLVLAFTSSMNEAITDAVRTLLVWVCMLISGAIGLPFGEPWNRYSWMELGGFILLVTGNFIYNGHLKIPFFKYTGQNSSQFHNPGETKEEDATVNISLIQDPKDYT</sequence>
<evidence type="ECO:0000256" key="1">
    <source>
        <dbReference type="SAM" id="Phobius"/>
    </source>
</evidence>
<dbReference type="InterPro" id="IPR037185">
    <property type="entry name" value="EmrE-like"/>
</dbReference>
<evidence type="ECO:0000313" key="4">
    <source>
        <dbReference type="Proteomes" id="UP000179807"/>
    </source>
</evidence>
<dbReference type="SUPFAM" id="SSF103481">
    <property type="entry name" value="Multidrug resistance efflux transporter EmrE"/>
    <property type="match status" value="1"/>
</dbReference>
<dbReference type="VEuPathDB" id="TrichDB:TRFO_12117"/>
<organism evidence="3 4">
    <name type="scientific">Tritrichomonas foetus</name>
    <dbReference type="NCBI Taxonomy" id="1144522"/>
    <lineage>
        <taxon>Eukaryota</taxon>
        <taxon>Metamonada</taxon>
        <taxon>Parabasalia</taxon>
        <taxon>Tritrichomonadida</taxon>
        <taxon>Tritrichomonadidae</taxon>
        <taxon>Tritrichomonas</taxon>
    </lineage>
</organism>
<dbReference type="OrthoDB" id="29773at2759"/>
<feature type="transmembrane region" description="Helical" evidence="1">
    <location>
        <begin position="111"/>
        <end position="129"/>
    </location>
</feature>
<keyword evidence="1" id="KW-0472">Membrane</keyword>
<feature type="transmembrane region" description="Helical" evidence="1">
    <location>
        <begin position="82"/>
        <end position="105"/>
    </location>
</feature>
<feature type="transmembrane region" description="Helical" evidence="1">
    <location>
        <begin position="217"/>
        <end position="236"/>
    </location>
</feature>
<feature type="transmembrane region" description="Helical" evidence="1">
    <location>
        <begin position="328"/>
        <end position="346"/>
    </location>
</feature>
<feature type="transmembrane region" description="Helical" evidence="1">
    <location>
        <begin position="44"/>
        <end position="61"/>
    </location>
</feature>
<feature type="transmembrane region" description="Helical" evidence="1">
    <location>
        <begin position="177"/>
        <end position="196"/>
    </location>
</feature>
<name>A0A1J4J662_9EUKA</name>
<reference evidence="3" key="1">
    <citation type="submission" date="2016-10" db="EMBL/GenBank/DDBJ databases">
        <authorList>
            <person name="Benchimol M."/>
            <person name="Almeida L.G."/>
            <person name="Vasconcelos A.T."/>
            <person name="Perreira-Neves A."/>
            <person name="Rosa I.A."/>
            <person name="Tasca T."/>
            <person name="Bogo M.R."/>
            <person name="de Souza W."/>
        </authorList>
    </citation>
    <scope>NUCLEOTIDE SEQUENCE [LARGE SCALE GENOMIC DNA]</scope>
    <source>
        <strain evidence="3">K</strain>
    </source>
</reference>
<dbReference type="GO" id="GO:0016020">
    <property type="term" value="C:membrane"/>
    <property type="evidence" value="ECO:0007669"/>
    <property type="project" value="InterPro"/>
</dbReference>
<dbReference type="Pfam" id="PF00892">
    <property type="entry name" value="EamA"/>
    <property type="match status" value="1"/>
</dbReference>
<feature type="transmembrane region" description="Helical" evidence="1">
    <location>
        <begin position="302"/>
        <end position="322"/>
    </location>
</feature>
<keyword evidence="1" id="KW-0812">Transmembrane</keyword>
<feature type="transmembrane region" description="Helical" evidence="1">
    <location>
        <begin position="265"/>
        <end position="290"/>
    </location>
</feature>
<feature type="domain" description="EamA" evidence="2">
    <location>
        <begin position="44"/>
        <end position="152"/>
    </location>
</feature>